<dbReference type="SUPFAM" id="SSF57392">
    <property type="entry name" value="Defensin-like"/>
    <property type="match status" value="1"/>
</dbReference>
<dbReference type="AlphaFoldDB" id="M9T5K8"/>
<proteinExistence type="evidence at transcript level"/>
<accession>M9T5K8</accession>
<feature type="chain" id="PRO_5004103194" evidence="1">
    <location>
        <begin position="25"/>
        <end position="67"/>
    </location>
</feature>
<keyword evidence="1" id="KW-0732">Signal</keyword>
<dbReference type="EMBL" id="JX467130">
    <property type="protein sequence ID" value="AGI97143.1"/>
    <property type="molecule type" value="mRNA"/>
</dbReference>
<protein>
    <submittedName>
        <fullName evidence="2">Crotamine-Uro-1</fullName>
    </submittedName>
</protein>
<name>M9T5K8_9SAUR</name>
<sequence length="67" mass="7332">MKFLYLLCAVLFLGLLQGPGVTQAVDSYEECSRTRASACYSFLCPRGTVTIGKCSWTQKCCQSVLGK</sequence>
<evidence type="ECO:0000256" key="1">
    <source>
        <dbReference type="SAM" id="SignalP"/>
    </source>
</evidence>
<reference evidence="2" key="1">
    <citation type="submission" date="2012-08" db="EMBL/GenBank/DDBJ databases">
        <title>Squeezers and leaf-cutters: differential diversification and degeneration of the venom system in toxicoferan reptiles.</title>
        <authorList>
            <person name="Fry B.G."/>
            <person name="Undheim E.A.B."/>
            <person name="Ali S.A."/>
            <person name="Debono J."/>
            <person name="Scheib H."/>
            <person name="Ruder T."/>
            <person name="Jackson T.N.W."/>
            <person name="Morgenstern D."/>
            <person name="Cadwallader L."/>
            <person name="Whitehead D."/>
            <person name="Nabuurs R."/>
            <person name="van der Weerd L."/>
            <person name="Vidal N."/>
            <person name="Roelants K."/>
            <person name="Hendrikx I."/>
            <person name="Pineda Gonzalez S."/>
            <person name="Jones A."/>
            <person name="King G.F."/>
            <person name="Antunes A."/>
            <person name="Sunagar K."/>
        </authorList>
    </citation>
    <scope>NUCLEOTIDE SEQUENCE</scope>
</reference>
<organism evidence="2">
    <name type="scientific">Uromastyx aegyptia</name>
    <dbReference type="NCBI Taxonomy" id="103697"/>
    <lineage>
        <taxon>Eukaryota</taxon>
        <taxon>Metazoa</taxon>
        <taxon>Chordata</taxon>
        <taxon>Craniata</taxon>
        <taxon>Vertebrata</taxon>
        <taxon>Euteleostomi</taxon>
        <taxon>Lepidosauria</taxon>
        <taxon>Squamata</taxon>
        <taxon>Bifurcata</taxon>
        <taxon>Unidentata</taxon>
        <taxon>Episquamata</taxon>
        <taxon>Toxicofera</taxon>
        <taxon>Iguania</taxon>
        <taxon>Acrodonta</taxon>
        <taxon>Agamidae</taxon>
        <taxon>Uromastycinae</taxon>
        <taxon>Uromastyx</taxon>
    </lineage>
</organism>
<evidence type="ECO:0000313" key="2">
    <source>
        <dbReference type="EMBL" id="AGI97143.1"/>
    </source>
</evidence>
<feature type="signal peptide" evidence="1">
    <location>
        <begin position="1"/>
        <end position="24"/>
    </location>
</feature>